<sequence>MTLIMKIVQRRAAYSRFTMAIGLGLTLMLSACTQPQTDTGRWYTKAQAETGKTLFEANCGVCHGRRAQGLAEDWKKPDASGHYPPPPLNGTAHAWHHPMETLLATIENGGAPVGGVMPAFGDKFSQEQKLALIAYFQSLWPDDIYQQWREIDDRN</sequence>
<dbReference type="AlphaFoldDB" id="Q2SHT4"/>
<dbReference type="InterPro" id="IPR036909">
    <property type="entry name" value="Cyt_c-like_dom_sf"/>
</dbReference>
<dbReference type="STRING" id="349521.HCH_03024"/>
<dbReference type="Pfam" id="PF13442">
    <property type="entry name" value="Cytochrome_CBB3"/>
    <property type="match status" value="1"/>
</dbReference>
<dbReference type="Gene3D" id="1.10.760.10">
    <property type="entry name" value="Cytochrome c-like domain"/>
    <property type="match status" value="1"/>
</dbReference>
<dbReference type="Proteomes" id="UP000000238">
    <property type="component" value="Chromosome"/>
</dbReference>
<evidence type="ECO:0000259" key="5">
    <source>
        <dbReference type="PROSITE" id="PS51007"/>
    </source>
</evidence>
<dbReference type="InterPro" id="IPR009056">
    <property type="entry name" value="Cyt_c-like_dom"/>
</dbReference>
<evidence type="ECO:0000256" key="3">
    <source>
        <dbReference type="ARBA" id="ARBA00023004"/>
    </source>
</evidence>
<keyword evidence="7" id="KW-1185">Reference proteome</keyword>
<dbReference type="GO" id="GO:0046872">
    <property type="term" value="F:metal ion binding"/>
    <property type="evidence" value="ECO:0007669"/>
    <property type="project" value="UniProtKB-KW"/>
</dbReference>
<dbReference type="EMBL" id="CP000155">
    <property type="protein sequence ID" value="ABC29790.1"/>
    <property type="molecule type" value="Genomic_DNA"/>
</dbReference>
<evidence type="ECO:0000256" key="4">
    <source>
        <dbReference type="PROSITE-ProRule" id="PRU00433"/>
    </source>
</evidence>
<organism evidence="6 7">
    <name type="scientific">Hahella chejuensis (strain KCTC 2396)</name>
    <dbReference type="NCBI Taxonomy" id="349521"/>
    <lineage>
        <taxon>Bacteria</taxon>
        <taxon>Pseudomonadati</taxon>
        <taxon>Pseudomonadota</taxon>
        <taxon>Gammaproteobacteria</taxon>
        <taxon>Oceanospirillales</taxon>
        <taxon>Hahellaceae</taxon>
        <taxon>Hahella</taxon>
    </lineage>
</organism>
<dbReference type="GO" id="GO:0020037">
    <property type="term" value="F:heme binding"/>
    <property type="evidence" value="ECO:0007669"/>
    <property type="project" value="InterPro"/>
</dbReference>
<dbReference type="KEGG" id="hch:HCH_03024"/>
<gene>
    <name evidence="6" type="ordered locus">HCH_03024</name>
</gene>
<dbReference type="PROSITE" id="PS51257">
    <property type="entry name" value="PROKAR_LIPOPROTEIN"/>
    <property type="match status" value="1"/>
</dbReference>
<keyword evidence="3 4" id="KW-0408">Iron</keyword>
<protein>
    <submittedName>
        <fullName evidence="6">Cytochrome c, mono-and diheme variants</fullName>
    </submittedName>
</protein>
<proteinExistence type="predicted"/>
<dbReference type="HOGENOM" id="CLU_127672_2_0_6"/>
<keyword evidence="1 4" id="KW-0349">Heme</keyword>
<evidence type="ECO:0000313" key="7">
    <source>
        <dbReference type="Proteomes" id="UP000000238"/>
    </source>
</evidence>
<dbReference type="GO" id="GO:0009055">
    <property type="term" value="F:electron transfer activity"/>
    <property type="evidence" value="ECO:0007669"/>
    <property type="project" value="InterPro"/>
</dbReference>
<dbReference type="eggNOG" id="COG2010">
    <property type="taxonomic scope" value="Bacteria"/>
</dbReference>
<dbReference type="PROSITE" id="PS51007">
    <property type="entry name" value="CYTC"/>
    <property type="match status" value="1"/>
</dbReference>
<accession>Q2SHT4</accession>
<dbReference type="SUPFAM" id="SSF46626">
    <property type="entry name" value="Cytochrome c"/>
    <property type="match status" value="1"/>
</dbReference>
<feature type="domain" description="Cytochrome c" evidence="5">
    <location>
        <begin position="46"/>
        <end position="140"/>
    </location>
</feature>
<evidence type="ECO:0000256" key="1">
    <source>
        <dbReference type="ARBA" id="ARBA00022617"/>
    </source>
</evidence>
<reference evidence="6 7" key="1">
    <citation type="journal article" date="2005" name="Nucleic Acids Res.">
        <title>Genomic blueprint of Hahella chejuensis, a marine microbe producing an algicidal agent.</title>
        <authorList>
            <person name="Jeong H."/>
            <person name="Yim J.H."/>
            <person name="Lee C."/>
            <person name="Choi S.-H."/>
            <person name="Park Y.K."/>
            <person name="Yoon S.H."/>
            <person name="Hur C.-G."/>
            <person name="Kang H.-Y."/>
            <person name="Kim D."/>
            <person name="Lee H.H."/>
            <person name="Park K.H."/>
            <person name="Park S.-H."/>
            <person name="Park H.-S."/>
            <person name="Lee H.K."/>
            <person name="Oh T.K."/>
            <person name="Kim J.F."/>
        </authorList>
    </citation>
    <scope>NUCLEOTIDE SEQUENCE [LARGE SCALE GENOMIC DNA]</scope>
    <source>
        <strain evidence="6 7">KCTC 2396</strain>
    </source>
</reference>
<evidence type="ECO:0000256" key="2">
    <source>
        <dbReference type="ARBA" id="ARBA00022723"/>
    </source>
</evidence>
<keyword evidence="2 4" id="KW-0479">Metal-binding</keyword>
<evidence type="ECO:0000313" key="6">
    <source>
        <dbReference type="EMBL" id="ABC29790.1"/>
    </source>
</evidence>
<name>Q2SHT4_HAHCH</name>